<dbReference type="AlphaFoldDB" id="A0AAX6HZ87"/>
<name>A0AAX6HZ87_IRIPA</name>
<feature type="domain" description="AB hydrolase-1" evidence="3">
    <location>
        <begin position="87"/>
        <end position="357"/>
    </location>
</feature>
<dbReference type="Gene3D" id="3.40.50.1820">
    <property type="entry name" value="alpha/beta hydrolase"/>
    <property type="match status" value="1"/>
</dbReference>
<dbReference type="InterPro" id="IPR000639">
    <property type="entry name" value="Epox_hydrolase-like"/>
</dbReference>
<dbReference type="PRINTS" id="PR00412">
    <property type="entry name" value="EPOXHYDRLASE"/>
</dbReference>
<dbReference type="PANTHER" id="PTHR43329">
    <property type="entry name" value="EPOXIDE HYDROLASE"/>
    <property type="match status" value="1"/>
</dbReference>
<gene>
    <name evidence="4" type="ORF">M6B38_280500</name>
</gene>
<dbReference type="Pfam" id="PF00561">
    <property type="entry name" value="Abhydrolase_1"/>
    <property type="match status" value="1"/>
</dbReference>
<evidence type="ECO:0000313" key="4">
    <source>
        <dbReference type="EMBL" id="KAJ6846369.1"/>
    </source>
</evidence>
<reference evidence="4" key="1">
    <citation type="journal article" date="2023" name="GigaByte">
        <title>Genome assembly of the bearded iris, Iris pallida Lam.</title>
        <authorList>
            <person name="Bruccoleri R.E."/>
            <person name="Oakeley E.J."/>
            <person name="Faust A.M.E."/>
            <person name="Altorfer M."/>
            <person name="Dessus-Babus S."/>
            <person name="Burckhardt D."/>
            <person name="Oertli M."/>
            <person name="Naumann U."/>
            <person name="Petersen F."/>
            <person name="Wong J."/>
        </authorList>
    </citation>
    <scope>NUCLEOTIDE SEQUENCE</scope>
    <source>
        <strain evidence="4">GSM-AAB239-AS_SAM_17_03QT</strain>
    </source>
</reference>
<reference evidence="4" key="2">
    <citation type="submission" date="2023-04" db="EMBL/GenBank/DDBJ databases">
        <authorList>
            <person name="Bruccoleri R.E."/>
            <person name="Oakeley E.J."/>
            <person name="Faust A.-M."/>
            <person name="Dessus-Babus S."/>
            <person name="Altorfer M."/>
            <person name="Burckhardt D."/>
            <person name="Oertli M."/>
            <person name="Naumann U."/>
            <person name="Petersen F."/>
            <person name="Wong J."/>
        </authorList>
    </citation>
    <scope>NUCLEOTIDE SEQUENCE</scope>
    <source>
        <strain evidence="4">GSM-AAB239-AS_SAM_17_03QT</strain>
        <tissue evidence="4">Leaf</tissue>
    </source>
</reference>
<accession>A0AAX6HZ87</accession>
<proteinExistence type="inferred from homology"/>
<dbReference type="SUPFAM" id="SSF53474">
    <property type="entry name" value="alpha/beta-Hydrolases"/>
    <property type="match status" value="1"/>
</dbReference>
<evidence type="ECO:0000256" key="1">
    <source>
        <dbReference type="ARBA" id="ARBA00022801"/>
    </source>
</evidence>
<keyword evidence="1" id="KW-0378">Hydrolase</keyword>
<dbReference type="InterPro" id="IPR029058">
    <property type="entry name" value="AB_hydrolase_fold"/>
</dbReference>
<dbReference type="EMBL" id="JANAVB010005598">
    <property type="protein sequence ID" value="KAJ6846369.1"/>
    <property type="molecule type" value="Genomic_DNA"/>
</dbReference>
<dbReference type="InterPro" id="IPR000073">
    <property type="entry name" value="AB_hydrolase_1"/>
</dbReference>
<dbReference type="PRINTS" id="PR00111">
    <property type="entry name" value="ABHYDROLASE"/>
</dbReference>
<dbReference type="Proteomes" id="UP001140949">
    <property type="component" value="Unassembled WGS sequence"/>
</dbReference>
<comment type="caution">
    <text evidence="4">The sequence shown here is derived from an EMBL/GenBank/DDBJ whole genome shotgun (WGS) entry which is preliminary data.</text>
</comment>
<sequence>MQCTDCSTDSSYSRCLKMWLRESNNYHKGRRDEFCTSIVLTKAQVCKKKRANTTFRNKRMETIQHSHLRVNGLGLHVAEAGRADRGTVVFLHGFPEIWYSWRHQMAAVAGAGYRAVAPDFRGYGLSDQPPEPEDASWHDLVSDLLGIFDALSITKAFLVAKDFGALPAYHMAILHPERVSGVVTMGIPYIHDPAPIELLPSGFYFVRWQQPGRAEADFSRFDVKTVVRSIYILFSGSELQVAAEGQEIMDLVDPSTPLPPWFSEEDLAAYAALYEKSGFRFPMQIPYVKMNKSFDVTSSVTDPKVEAPALLIMGEKDYVFKFPFMADYIKSGKVKEYVPGLEVVYLPEGTHFVQEQSPEEVNQILLAFLSKVGSCAGN</sequence>
<organism evidence="4 5">
    <name type="scientific">Iris pallida</name>
    <name type="common">Sweet iris</name>
    <dbReference type="NCBI Taxonomy" id="29817"/>
    <lineage>
        <taxon>Eukaryota</taxon>
        <taxon>Viridiplantae</taxon>
        <taxon>Streptophyta</taxon>
        <taxon>Embryophyta</taxon>
        <taxon>Tracheophyta</taxon>
        <taxon>Spermatophyta</taxon>
        <taxon>Magnoliopsida</taxon>
        <taxon>Liliopsida</taxon>
        <taxon>Asparagales</taxon>
        <taxon>Iridaceae</taxon>
        <taxon>Iridoideae</taxon>
        <taxon>Irideae</taxon>
        <taxon>Iris</taxon>
    </lineage>
</organism>
<evidence type="ECO:0000259" key="3">
    <source>
        <dbReference type="Pfam" id="PF00561"/>
    </source>
</evidence>
<protein>
    <recommendedName>
        <fullName evidence="3">AB hydrolase-1 domain-containing protein</fullName>
    </recommendedName>
</protein>
<keyword evidence="5" id="KW-1185">Reference proteome</keyword>
<dbReference type="GO" id="GO:0016787">
    <property type="term" value="F:hydrolase activity"/>
    <property type="evidence" value="ECO:0007669"/>
    <property type="project" value="UniProtKB-KW"/>
</dbReference>
<evidence type="ECO:0000256" key="2">
    <source>
        <dbReference type="ARBA" id="ARBA00038334"/>
    </source>
</evidence>
<comment type="similarity">
    <text evidence="2">Belongs to the AB hydrolase superfamily. Epoxide hydrolase family.</text>
</comment>
<evidence type="ECO:0000313" key="5">
    <source>
        <dbReference type="Proteomes" id="UP001140949"/>
    </source>
</evidence>